<dbReference type="SMART" id="SM00647">
    <property type="entry name" value="IBR"/>
    <property type="match status" value="2"/>
</dbReference>
<organism evidence="13 14">
    <name type="scientific">Mollisia scopiformis</name>
    <name type="common">Conifer needle endophyte fungus</name>
    <name type="synonym">Phialocephala scopiformis</name>
    <dbReference type="NCBI Taxonomy" id="149040"/>
    <lineage>
        <taxon>Eukaryota</taxon>
        <taxon>Fungi</taxon>
        <taxon>Dikarya</taxon>
        <taxon>Ascomycota</taxon>
        <taxon>Pezizomycotina</taxon>
        <taxon>Leotiomycetes</taxon>
        <taxon>Helotiales</taxon>
        <taxon>Mollisiaceae</taxon>
        <taxon>Mollisia</taxon>
    </lineage>
</organism>
<dbReference type="AlphaFoldDB" id="A0A132BDN3"/>
<dbReference type="GO" id="GO:0008270">
    <property type="term" value="F:zinc ion binding"/>
    <property type="evidence" value="ECO:0007669"/>
    <property type="project" value="UniProtKB-KW"/>
</dbReference>
<keyword evidence="7" id="KW-0833">Ubl conjugation pathway</keyword>
<feature type="compositionally biased region" description="Basic and acidic residues" evidence="10">
    <location>
        <begin position="452"/>
        <end position="482"/>
    </location>
</feature>
<evidence type="ECO:0000256" key="6">
    <source>
        <dbReference type="ARBA" id="ARBA00022771"/>
    </source>
</evidence>
<dbReference type="RefSeq" id="XP_018064885.1">
    <property type="nucleotide sequence ID" value="XM_018215963.1"/>
</dbReference>
<keyword evidence="3" id="KW-0808">Transferase</keyword>
<dbReference type="InterPro" id="IPR031127">
    <property type="entry name" value="E3_UB_ligase_RBR"/>
</dbReference>
<dbReference type="InterPro" id="IPR044066">
    <property type="entry name" value="TRIAD_supradom"/>
</dbReference>
<keyword evidence="14" id="KW-1185">Reference proteome</keyword>
<dbReference type="Gene3D" id="1.20.120.1750">
    <property type="match status" value="1"/>
</dbReference>
<protein>
    <recommendedName>
        <fullName evidence="2">RBR-type E3 ubiquitin transferase</fullName>
        <ecNumber evidence="2">2.3.2.31</ecNumber>
    </recommendedName>
</protein>
<dbReference type="EC" id="2.3.2.31" evidence="2"/>
<keyword evidence="8" id="KW-0862">Zinc</keyword>
<dbReference type="PROSITE" id="PS51873">
    <property type="entry name" value="TRIAD"/>
    <property type="match status" value="1"/>
</dbReference>
<gene>
    <name evidence="13" type="ORF">LY89DRAFT_689742</name>
</gene>
<keyword evidence="4" id="KW-0479">Metal-binding</keyword>
<dbReference type="SUPFAM" id="SSF57850">
    <property type="entry name" value="RING/U-box"/>
    <property type="match status" value="3"/>
</dbReference>
<evidence type="ECO:0000256" key="9">
    <source>
        <dbReference type="PROSITE-ProRule" id="PRU00175"/>
    </source>
</evidence>
<dbReference type="InterPro" id="IPR013083">
    <property type="entry name" value="Znf_RING/FYVE/PHD"/>
</dbReference>
<evidence type="ECO:0000256" key="7">
    <source>
        <dbReference type="ARBA" id="ARBA00022786"/>
    </source>
</evidence>
<dbReference type="PANTHER" id="PTHR11685">
    <property type="entry name" value="RBR FAMILY RING FINGER AND IBR DOMAIN-CONTAINING"/>
    <property type="match status" value="1"/>
</dbReference>
<feature type="domain" description="RING-type" evidence="11">
    <location>
        <begin position="195"/>
        <end position="251"/>
    </location>
</feature>
<dbReference type="InterPro" id="IPR001841">
    <property type="entry name" value="Znf_RING"/>
</dbReference>
<evidence type="ECO:0000256" key="4">
    <source>
        <dbReference type="ARBA" id="ARBA00022723"/>
    </source>
</evidence>
<dbReference type="InParanoid" id="A0A132BDN3"/>
<evidence type="ECO:0000313" key="14">
    <source>
        <dbReference type="Proteomes" id="UP000070700"/>
    </source>
</evidence>
<dbReference type="Pfam" id="PF01485">
    <property type="entry name" value="IBR"/>
    <property type="match status" value="1"/>
</dbReference>
<keyword evidence="5" id="KW-0677">Repeat</keyword>
<evidence type="ECO:0000256" key="3">
    <source>
        <dbReference type="ARBA" id="ARBA00022679"/>
    </source>
</evidence>
<dbReference type="Gene3D" id="3.30.40.10">
    <property type="entry name" value="Zinc/RING finger domain, C3HC4 (zinc finger)"/>
    <property type="match status" value="1"/>
</dbReference>
<keyword evidence="6 9" id="KW-0863">Zinc-finger</keyword>
<evidence type="ECO:0000256" key="5">
    <source>
        <dbReference type="ARBA" id="ARBA00022737"/>
    </source>
</evidence>
<dbReference type="GO" id="GO:0061630">
    <property type="term" value="F:ubiquitin protein ligase activity"/>
    <property type="evidence" value="ECO:0007669"/>
    <property type="project" value="UniProtKB-EC"/>
</dbReference>
<evidence type="ECO:0000313" key="13">
    <source>
        <dbReference type="EMBL" id="KUJ10530.1"/>
    </source>
</evidence>
<feature type="domain" description="RING-type" evidence="12">
    <location>
        <begin position="191"/>
        <end position="413"/>
    </location>
</feature>
<dbReference type="GO" id="GO:0016567">
    <property type="term" value="P:protein ubiquitination"/>
    <property type="evidence" value="ECO:0007669"/>
    <property type="project" value="InterPro"/>
</dbReference>
<dbReference type="STRING" id="149040.A0A132BDN3"/>
<evidence type="ECO:0000259" key="12">
    <source>
        <dbReference type="PROSITE" id="PS51873"/>
    </source>
</evidence>
<feature type="compositionally biased region" description="Acidic residues" evidence="10">
    <location>
        <begin position="121"/>
        <end position="144"/>
    </location>
</feature>
<reference evidence="13 14" key="1">
    <citation type="submission" date="2015-10" db="EMBL/GenBank/DDBJ databases">
        <title>Full genome of DAOMC 229536 Phialocephala scopiformis, a fungal endophyte of spruce producing the potent anti-insectan compound rugulosin.</title>
        <authorList>
            <consortium name="DOE Joint Genome Institute"/>
            <person name="Walker A.K."/>
            <person name="Frasz S.L."/>
            <person name="Seifert K.A."/>
            <person name="Miller J.D."/>
            <person name="Mondo S.J."/>
            <person name="Labutti K."/>
            <person name="Lipzen A."/>
            <person name="Dockter R."/>
            <person name="Kennedy M."/>
            <person name="Grigoriev I.V."/>
            <person name="Spatafora J.W."/>
        </authorList>
    </citation>
    <scope>NUCLEOTIDE SEQUENCE [LARGE SCALE GENOMIC DNA]</scope>
    <source>
        <strain evidence="13 14">CBS 120377</strain>
    </source>
</reference>
<accession>A0A132BDN3</accession>
<evidence type="ECO:0000256" key="1">
    <source>
        <dbReference type="ARBA" id="ARBA00001798"/>
    </source>
</evidence>
<dbReference type="InterPro" id="IPR002867">
    <property type="entry name" value="IBR_dom"/>
</dbReference>
<sequence length="496" mass="55758">MASNDGQRLLVLGLSYRQHHTLHMQQVLRAYDRLPANPMDRVVLYTALFDLAKDLDEDETRNIENWLKNGGAFPAPTPKVPEVGPGGAGTTGATDEVDHDDWPEYNPVDFETAQEVSNDAEMTEDEDEDEGEQEEVAEELYDIDDPTRQIDDPGEEFSDPSEDDIDDLDANFGPRLRRHAISGLPKKLSADAIECHICAESYELADFPPSTQITSSCDHKYNERTCVYCLQQTIAGAVSEGQLNRIVCPFCPAPLSREEVKRYATREIFSRYDYLVMRANPDLVMCLGLDCGSGQVHTGEDPMMICQACSFKTCAVHKLPWHEGQTCEEFDMDDSQIERLEEAEATAKLLATEQAQICPNCHQGVSRIDGCDHMTCRCGMEWCYQCGVTFENIKRLGESAHGASCMYNPRRVQMRSGQKQAVQGSLTALVHGGPVSDTLEKARGARNERIRTEMRPKVAEAAERRQREMEQQKKEERGGAPEKKRKLNLQPAWEEK</sequence>
<proteinExistence type="predicted"/>
<dbReference type="CDD" id="cd20335">
    <property type="entry name" value="BRcat_RBR"/>
    <property type="match status" value="1"/>
</dbReference>
<feature type="region of interest" description="Disordered" evidence="10">
    <location>
        <begin position="452"/>
        <end position="496"/>
    </location>
</feature>
<dbReference type="Pfam" id="PF22191">
    <property type="entry name" value="IBR_1"/>
    <property type="match status" value="1"/>
</dbReference>
<name>A0A132BDN3_MOLSC</name>
<comment type="catalytic activity">
    <reaction evidence="1">
        <text>[E2 ubiquitin-conjugating enzyme]-S-ubiquitinyl-L-cysteine + [acceptor protein]-L-lysine = [E2 ubiquitin-conjugating enzyme]-L-cysteine + [acceptor protein]-N(6)-ubiquitinyl-L-lysine.</text>
        <dbReference type="EC" id="2.3.2.31"/>
    </reaction>
</comment>
<dbReference type="EMBL" id="KQ947429">
    <property type="protein sequence ID" value="KUJ10530.1"/>
    <property type="molecule type" value="Genomic_DNA"/>
</dbReference>
<feature type="compositionally biased region" description="Acidic residues" evidence="10">
    <location>
        <begin position="152"/>
        <end position="169"/>
    </location>
</feature>
<dbReference type="PROSITE" id="PS50089">
    <property type="entry name" value="ZF_RING_2"/>
    <property type="match status" value="1"/>
</dbReference>
<dbReference type="GeneID" id="28825689"/>
<dbReference type="Proteomes" id="UP000070700">
    <property type="component" value="Unassembled WGS sequence"/>
</dbReference>
<evidence type="ECO:0000256" key="2">
    <source>
        <dbReference type="ARBA" id="ARBA00012251"/>
    </source>
</evidence>
<evidence type="ECO:0000256" key="8">
    <source>
        <dbReference type="ARBA" id="ARBA00022833"/>
    </source>
</evidence>
<evidence type="ECO:0000259" key="11">
    <source>
        <dbReference type="PROSITE" id="PS50089"/>
    </source>
</evidence>
<dbReference type="OrthoDB" id="1431934at2759"/>
<feature type="region of interest" description="Disordered" evidence="10">
    <location>
        <begin position="115"/>
        <end position="171"/>
    </location>
</feature>
<dbReference type="CDD" id="cd22584">
    <property type="entry name" value="Rcat_RBR_unk"/>
    <property type="match status" value="1"/>
</dbReference>
<dbReference type="KEGG" id="psco:LY89DRAFT_689742"/>
<evidence type="ECO:0000256" key="10">
    <source>
        <dbReference type="SAM" id="MobiDB-lite"/>
    </source>
</evidence>